<keyword evidence="6 9" id="KW-1133">Transmembrane helix</keyword>
<accession>A0AAN6F1B6</accession>
<keyword evidence="4 9" id="KW-0812">Transmembrane</keyword>
<dbReference type="Proteomes" id="UP001161757">
    <property type="component" value="Unassembled WGS sequence"/>
</dbReference>
<protein>
    <recommendedName>
        <fullName evidence="9">Transmembrane 9 superfamily member</fullName>
    </recommendedName>
</protein>
<keyword evidence="5" id="KW-0732">Signal</keyword>
<dbReference type="AlphaFoldDB" id="A0AAN6F1B6"/>
<evidence type="ECO:0000256" key="5">
    <source>
        <dbReference type="ARBA" id="ARBA00022729"/>
    </source>
</evidence>
<sequence>MAPDFRLSVPWLSQVVVLFACVSHAFYIPGYSIRSYQDGENIPLLVNKVYSSTSQLQYAYFDLPFVCPPTGHKPHGSSSASGHSVPLNLGEVLRGDRIKTSDLEVNMGQDDECQYLCDRAIGATEMKWAQQLIEQEYLVEWILDNLPGATSFVTVDRSKKYYAAGFKLGYKDFDVTTGKERYYLYNHHTLVVRWRKAPGKAGENGGKVVVGFEVYPKSISGGHRNDTGCPFDVSGEHEPFALYIPSNKTRLQEQYPDSSYVPADAEEAIDKDATITIPYTYSVYFREANDIDWANRWDLYFNDQEESTSTHWLAIVNSLIISGILGAVCVVIWGRTTQGDVKGRGDGVLEEARLRITKRIEKKLGSGLLEKVSETGLEEEALSDEEPLEEISGWKLLHGDVFRPPPYGGLLAPLIGSGMQLVFMIVGLLALSCVGVLNPSWRGGFWSVGVGLFVLAGGFSGYFSARVYKTFGGQDWRKNAMMTALLFPGLVFSLVFVLNLFTWAQASSTALPFSTLVGLVCLWLLIQLPLVHLGAYFGFFRSPAWEHPTRTNAIPRQIPPQVWYTKHQITLALGAGLLSFAVLFIELIFLFKSLYLDKSSYYYVFGFLSIISALLTITIAETVIITTYIQLCAENYHWWWQSFLVGGASGFWIFVYSVWYYATRLHVEGFVSSLLFFSYSALSCAVYSLATGTIGFLTAYMFIRRIYSGVKVD</sequence>
<feature type="transmembrane region" description="Helical" evidence="9">
    <location>
        <begin position="484"/>
        <end position="504"/>
    </location>
</feature>
<evidence type="ECO:0000256" key="4">
    <source>
        <dbReference type="ARBA" id="ARBA00022692"/>
    </source>
</evidence>
<evidence type="ECO:0000256" key="6">
    <source>
        <dbReference type="ARBA" id="ARBA00022989"/>
    </source>
</evidence>
<feature type="transmembrane region" description="Helical" evidence="9">
    <location>
        <begin position="312"/>
        <end position="334"/>
    </location>
</feature>
<feature type="transmembrane region" description="Helical" evidence="9">
    <location>
        <begin position="674"/>
        <end position="703"/>
    </location>
</feature>
<evidence type="ECO:0000256" key="9">
    <source>
        <dbReference type="RuleBase" id="RU363079"/>
    </source>
</evidence>
<gene>
    <name evidence="10" type="ORF">HRR80_000211</name>
</gene>
<comment type="subcellular location">
    <subcellularLocation>
        <location evidence="2">Golgi apparatus</location>
    </subcellularLocation>
    <subcellularLocation>
        <location evidence="1">Membrane</location>
        <topology evidence="1">Multi-pass membrane protein</topology>
    </subcellularLocation>
</comment>
<evidence type="ECO:0000256" key="8">
    <source>
        <dbReference type="ARBA" id="ARBA00023136"/>
    </source>
</evidence>
<keyword evidence="8 9" id="KW-0472">Membrane</keyword>
<name>A0AAN6F1B6_EXODE</name>
<dbReference type="InterPro" id="IPR004240">
    <property type="entry name" value="EMP70"/>
</dbReference>
<feature type="transmembrane region" description="Helical" evidence="9">
    <location>
        <begin position="443"/>
        <end position="463"/>
    </location>
</feature>
<dbReference type="PANTHER" id="PTHR10766">
    <property type="entry name" value="TRANSMEMBRANE 9 SUPERFAMILY PROTEIN"/>
    <property type="match status" value="1"/>
</dbReference>
<feature type="transmembrane region" description="Helical" evidence="9">
    <location>
        <begin position="516"/>
        <end position="540"/>
    </location>
</feature>
<feature type="transmembrane region" description="Helical" evidence="9">
    <location>
        <begin position="569"/>
        <end position="591"/>
    </location>
</feature>
<evidence type="ECO:0000313" key="10">
    <source>
        <dbReference type="EMBL" id="KAJ8995437.1"/>
    </source>
</evidence>
<dbReference type="PROSITE" id="PS51257">
    <property type="entry name" value="PROKAR_LIPOPROTEIN"/>
    <property type="match status" value="1"/>
</dbReference>
<dbReference type="EMBL" id="JAJGCB010000001">
    <property type="protein sequence ID" value="KAJ8995437.1"/>
    <property type="molecule type" value="Genomic_DNA"/>
</dbReference>
<evidence type="ECO:0000256" key="2">
    <source>
        <dbReference type="ARBA" id="ARBA00004555"/>
    </source>
</evidence>
<feature type="transmembrane region" description="Helical" evidence="9">
    <location>
        <begin position="410"/>
        <end position="437"/>
    </location>
</feature>
<comment type="similarity">
    <text evidence="3 9">Belongs to the nonaspanin (TM9SF) (TC 9.A.2) family.</text>
</comment>
<evidence type="ECO:0000313" key="11">
    <source>
        <dbReference type="Proteomes" id="UP001161757"/>
    </source>
</evidence>
<evidence type="ECO:0000256" key="1">
    <source>
        <dbReference type="ARBA" id="ARBA00004141"/>
    </source>
</evidence>
<keyword evidence="7" id="KW-0333">Golgi apparatus</keyword>
<dbReference type="PANTHER" id="PTHR10766:SF55">
    <property type="entry name" value="TRANSMEMBRANE 9 SUPERFAMILY MEMBER 4"/>
    <property type="match status" value="1"/>
</dbReference>
<dbReference type="GO" id="GO:0005794">
    <property type="term" value="C:Golgi apparatus"/>
    <property type="evidence" value="ECO:0007669"/>
    <property type="project" value="UniProtKB-SubCell"/>
</dbReference>
<feature type="transmembrane region" description="Helical" evidence="9">
    <location>
        <begin position="603"/>
        <end position="631"/>
    </location>
</feature>
<dbReference type="Pfam" id="PF02990">
    <property type="entry name" value="EMP70"/>
    <property type="match status" value="1"/>
</dbReference>
<organism evidence="10 11">
    <name type="scientific">Exophiala dermatitidis</name>
    <name type="common">Black yeast-like fungus</name>
    <name type="synonym">Wangiella dermatitidis</name>
    <dbReference type="NCBI Taxonomy" id="5970"/>
    <lineage>
        <taxon>Eukaryota</taxon>
        <taxon>Fungi</taxon>
        <taxon>Dikarya</taxon>
        <taxon>Ascomycota</taxon>
        <taxon>Pezizomycotina</taxon>
        <taxon>Eurotiomycetes</taxon>
        <taxon>Chaetothyriomycetidae</taxon>
        <taxon>Chaetothyriales</taxon>
        <taxon>Herpotrichiellaceae</taxon>
        <taxon>Exophiala</taxon>
    </lineage>
</organism>
<proteinExistence type="inferred from homology"/>
<dbReference type="GO" id="GO:0072657">
    <property type="term" value="P:protein localization to membrane"/>
    <property type="evidence" value="ECO:0007669"/>
    <property type="project" value="TreeGrafter"/>
</dbReference>
<comment type="caution">
    <text evidence="10">The sequence shown here is derived from an EMBL/GenBank/DDBJ whole genome shotgun (WGS) entry which is preliminary data.</text>
</comment>
<evidence type="ECO:0000256" key="3">
    <source>
        <dbReference type="ARBA" id="ARBA00005227"/>
    </source>
</evidence>
<reference evidence="10" key="1">
    <citation type="submission" date="2023-01" db="EMBL/GenBank/DDBJ databases">
        <title>Exophiala dermititidis isolated from Cystic Fibrosis Patient.</title>
        <authorList>
            <person name="Kurbessoian T."/>
            <person name="Crocker A."/>
            <person name="Murante D."/>
            <person name="Hogan D.A."/>
            <person name="Stajich J.E."/>
        </authorList>
    </citation>
    <scope>NUCLEOTIDE SEQUENCE</scope>
    <source>
        <strain evidence="10">Ex8</strain>
    </source>
</reference>
<evidence type="ECO:0000256" key="7">
    <source>
        <dbReference type="ARBA" id="ARBA00023034"/>
    </source>
</evidence>
<feature type="transmembrane region" description="Helical" evidence="9">
    <location>
        <begin position="643"/>
        <end position="662"/>
    </location>
</feature>
<dbReference type="GO" id="GO:0016020">
    <property type="term" value="C:membrane"/>
    <property type="evidence" value="ECO:0007669"/>
    <property type="project" value="UniProtKB-SubCell"/>
</dbReference>